<comment type="caution">
    <text evidence="1">The sequence shown here is derived from an EMBL/GenBank/DDBJ whole genome shotgun (WGS) entry which is preliminary data.</text>
</comment>
<evidence type="ECO:0000313" key="2">
    <source>
        <dbReference type="Proteomes" id="UP000034228"/>
    </source>
</evidence>
<name>A0A0M2V549_9GAMM</name>
<dbReference type="Gene3D" id="1.10.150.20">
    <property type="entry name" value="5' to 3' exonuclease, C-terminal subdomain"/>
    <property type="match status" value="1"/>
</dbReference>
<dbReference type="AlphaFoldDB" id="A0A0M2V549"/>
<dbReference type="RefSeq" id="WP_046557279.1">
    <property type="nucleotide sequence ID" value="NZ_LAHO01000007.1"/>
</dbReference>
<proteinExistence type="predicted"/>
<reference evidence="1 2" key="1">
    <citation type="submission" date="2015-03" db="EMBL/GenBank/DDBJ databases">
        <title>Draft genome sequences of two protease-producing strains of Arsukibacterium isolated from two cold and alkaline environments.</title>
        <authorList>
            <person name="Lylloff J.E."/>
            <person name="Skov L.B."/>
            <person name="Jepsen M."/>
            <person name="Hallin P.F."/>
            <person name="Sorensen S.J."/>
            <person name="Stougaard P."/>
            <person name="Glaring M.A."/>
        </authorList>
    </citation>
    <scope>NUCLEOTIDE SEQUENCE [LARGE SCALE GENOMIC DNA]</scope>
    <source>
        <strain evidence="1 2">GCM72</strain>
    </source>
</reference>
<dbReference type="SUPFAM" id="SSF47789">
    <property type="entry name" value="C-terminal domain of RNA polymerase alpha subunit"/>
    <property type="match status" value="1"/>
</dbReference>
<evidence type="ECO:0000313" key="1">
    <source>
        <dbReference type="EMBL" id="KKO45761.1"/>
    </source>
</evidence>
<organism evidence="1 2">
    <name type="scientific">Arsukibacterium ikkense</name>
    <dbReference type="NCBI Taxonomy" id="336831"/>
    <lineage>
        <taxon>Bacteria</taxon>
        <taxon>Pseudomonadati</taxon>
        <taxon>Pseudomonadota</taxon>
        <taxon>Gammaproteobacteria</taxon>
        <taxon>Chromatiales</taxon>
        <taxon>Chromatiaceae</taxon>
        <taxon>Arsukibacterium</taxon>
    </lineage>
</organism>
<dbReference type="EMBL" id="LAHO01000007">
    <property type="protein sequence ID" value="KKO45761.1"/>
    <property type="molecule type" value="Genomic_DNA"/>
</dbReference>
<keyword evidence="2" id="KW-1185">Reference proteome</keyword>
<sequence>MNKNKAVLSSYLNRTLHELDLELNIKDKLAKVGITSIGDLLSSSAFTILKIPGVGKVTYNALFDCKRKIYSELYRIGCINHCLKNVADFPDQDIINNIVGEFITYESVSSDLKDPERFMVDFLLENPYLAELWSKNDIGFQCSVASQDLKVLCINNGQVALNLSGCSIEWARSGAAQNFDILSMQNGQVAYNLACHSKDWARSEAAQNIDVLSLQGGRVALSLARNSEHWARSKIAKNHRVIGLNDARVGEALILNWTFWCNYAFVKKPEFVAKYQVRILEALVEKDASVLYSKLVDTSKVLDSALLIYRLCRIDKNWALRYLVQSASLQHQIEASRYLVKYSSNWINSAAAFREPFLHNEPRIILDLLSDRNVSGRLVSRAGNIIFRFIISGAFPKAVSDLRDFEIDTVKTYLADFDGLLTLKLLDFIGKEFESTSLSTINKVILLLRVLVALPSFQFLINDQAQIVSSYQSIYLDKLYFFLKKFSKRDLEELVYSIKGFQSFQELELLKSSLSYLKINFENYPIANRIIFFNSLPEETLSVEKLRDEIFFLAKTSKVFHRSYCSKLSKIIDVKLINEFVGFQELSMLGIKPCKYCIYDAERIGIE</sequence>
<accession>A0A0M2V549</accession>
<gene>
    <name evidence="1" type="ORF">WG68_08575</name>
</gene>
<protein>
    <recommendedName>
        <fullName evidence="3">RNA polymerase alpha subunit C-terminal domain-containing protein</fullName>
    </recommendedName>
</protein>
<evidence type="ECO:0008006" key="3">
    <source>
        <dbReference type="Google" id="ProtNLM"/>
    </source>
</evidence>
<dbReference type="Proteomes" id="UP000034228">
    <property type="component" value="Unassembled WGS sequence"/>
</dbReference>